<evidence type="ECO:0000256" key="1">
    <source>
        <dbReference type="PROSITE-ProRule" id="PRU00221"/>
    </source>
</evidence>
<organism evidence="2 3">
    <name type="scientific">Elysia marginata</name>
    <dbReference type="NCBI Taxonomy" id="1093978"/>
    <lineage>
        <taxon>Eukaryota</taxon>
        <taxon>Metazoa</taxon>
        <taxon>Spiralia</taxon>
        <taxon>Lophotrochozoa</taxon>
        <taxon>Mollusca</taxon>
        <taxon>Gastropoda</taxon>
        <taxon>Heterobranchia</taxon>
        <taxon>Euthyneura</taxon>
        <taxon>Panpulmonata</taxon>
        <taxon>Sacoglossa</taxon>
        <taxon>Placobranchoidea</taxon>
        <taxon>Plakobranchidae</taxon>
        <taxon>Elysia</taxon>
    </lineage>
</organism>
<dbReference type="SMART" id="SM00320">
    <property type="entry name" value="WD40"/>
    <property type="match status" value="8"/>
</dbReference>
<proteinExistence type="predicted"/>
<keyword evidence="3" id="KW-1185">Reference proteome</keyword>
<dbReference type="EMBL" id="BMAT01011808">
    <property type="protein sequence ID" value="GFR79609.1"/>
    <property type="molecule type" value="Genomic_DNA"/>
</dbReference>
<dbReference type="Pfam" id="PF00400">
    <property type="entry name" value="WD40"/>
    <property type="match status" value="5"/>
</dbReference>
<feature type="repeat" description="WD" evidence="1">
    <location>
        <begin position="585"/>
        <end position="626"/>
    </location>
</feature>
<dbReference type="InterPro" id="IPR011044">
    <property type="entry name" value="Quino_amine_DH_bsu"/>
</dbReference>
<comment type="caution">
    <text evidence="2">The sequence shown here is derived from an EMBL/GenBank/DDBJ whole genome shotgun (WGS) entry which is preliminary data.</text>
</comment>
<sequence>MDATCLFSLPLHANPRRLDPCVCREWIAVPLTKNVIGVWNISDIRSGRSKVKPFPTELAGHDKEITALSFSSSKTMSLVSASKDKILVWKLKNRGEEEVKSHIFYSNPGEVSCLCFSNNEDIVAIAVEYDIQLLKNQSGKPFAFLKAHRSLVTGVNFCPHYSSTLVSISDDRTFCVWDVSEMSLLYQSTIISPAPLISLAMNLVKPHVAIGTADGSLKVFDLTDGHDFRGLANIDMSLLVKKEQSNRSLLDNDSDNSAPTVVKKSGKKHLQVSTDDEILTCAQSSESILSIKYAYFSQNQGDPNSWVPNLSQSSGAGDIMVEKAPSICVVTSNSFVQLDARSLQVLQLIDTNKDMDSFSFSGTTTFGPIAFSGLDQNGPQQMTAAVGAMFENRIDVIAWKLLDTIAVRESDKVNTDSANTGNIEISIIPIMPLSDKSPLKSEMLPPVAGKPVTKGDVATGKKKLTTMSQPLTFKSKVKSSGYTQAPRMTMFKPETSKSKLLGIGKTPLPKTTQAKASISKMLKENYDPQAGPPTELCDSFIAEHQATAIINLNFAGDGSGLACAMSNKTGLVLKTPFSKQIFCSFTGHDGAVNNMQWSADSSLLLTASNDRKAFLWSRTGGDPLLVLNNVKGSSTQNDTYQTSSQAGCANSKLADNKIFDKEIKNCQFFFMDKFILLTYGSTLALYKFLVTPQKDEIKRYSSGNRYKLVSSWGTESSCFTASAAVNSFMSYLAVCATSARNLEVYDLNRSALAHSFTDCHSRPVHSMAINEGSCYASQPMDAHNVIATSAHTDPIKLWDLRNKNSIQALQGHMNKAHACQIAFSPCGNYLATGSENKLTYIYDLRKGTYVERLRGHNEVVTSVAFHPAYPLLAAGSLDGKLVFYKSK</sequence>
<dbReference type="Proteomes" id="UP000762676">
    <property type="component" value="Unassembled WGS sequence"/>
</dbReference>
<dbReference type="SUPFAM" id="SSF50998">
    <property type="entry name" value="Quinoprotein alcohol dehydrogenase-like"/>
    <property type="match status" value="1"/>
</dbReference>
<dbReference type="AlphaFoldDB" id="A0AAV4G2K1"/>
<evidence type="ECO:0000313" key="2">
    <source>
        <dbReference type="EMBL" id="GFR79609.1"/>
    </source>
</evidence>
<protein>
    <submittedName>
        <fullName evidence="2">WD repeat-containing protein 27-like</fullName>
    </submittedName>
</protein>
<feature type="repeat" description="WD" evidence="1">
    <location>
        <begin position="145"/>
        <end position="187"/>
    </location>
</feature>
<dbReference type="PANTHER" id="PTHR44525">
    <property type="entry name" value="WD REPEAT-CONTAINING PROTEIN 27"/>
    <property type="match status" value="1"/>
</dbReference>
<feature type="repeat" description="WD" evidence="1">
    <location>
        <begin position="58"/>
        <end position="99"/>
    </location>
</feature>
<reference evidence="2 3" key="1">
    <citation type="journal article" date="2021" name="Elife">
        <title>Chloroplast acquisition without the gene transfer in kleptoplastic sea slugs, Plakobranchus ocellatus.</title>
        <authorList>
            <person name="Maeda T."/>
            <person name="Takahashi S."/>
            <person name="Yoshida T."/>
            <person name="Shimamura S."/>
            <person name="Takaki Y."/>
            <person name="Nagai Y."/>
            <person name="Toyoda A."/>
            <person name="Suzuki Y."/>
            <person name="Arimoto A."/>
            <person name="Ishii H."/>
            <person name="Satoh N."/>
            <person name="Nishiyama T."/>
            <person name="Hasebe M."/>
            <person name="Maruyama T."/>
            <person name="Minagawa J."/>
            <person name="Obokata J."/>
            <person name="Shigenobu S."/>
        </authorList>
    </citation>
    <scope>NUCLEOTIDE SEQUENCE [LARGE SCALE GENOMIC DNA]</scope>
</reference>
<dbReference type="InterPro" id="IPR001680">
    <property type="entry name" value="WD40_rpt"/>
</dbReference>
<gene>
    <name evidence="2" type="ORF">ElyMa_005879200</name>
</gene>
<dbReference type="InterPro" id="IPR015943">
    <property type="entry name" value="WD40/YVTN_repeat-like_dom_sf"/>
</dbReference>
<keyword evidence="1" id="KW-0853">WD repeat</keyword>
<dbReference type="PANTHER" id="PTHR44525:SF1">
    <property type="entry name" value="WD REPEAT-CONTAINING PROTEIN 27"/>
    <property type="match status" value="1"/>
</dbReference>
<dbReference type="PROSITE" id="PS50082">
    <property type="entry name" value="WD_REPEATS_2"/>
    <property type="match status" value="4"/>
</dbReference>
<dbReference type="Gene3D" id="2.130.10.10">
    <property type="entry name" value="YVTN repeat-like/Quinoprotein amine dehydrogenase"/>
    <property type="match status" value="3"/>
</dbReference>
<evidence type="ECO:0000313" key="3">
    <source>
        <dbReference type="Proteomes" id="UP000762676"/>
    </source>
</evidence>
<feature type="repeat" description="WD" evidence="1">
    <location>
        <begin position="853"/>
        <end position="887"/>
    </location>
</feature>
<dbReference type="SUPFAM" id="SSF50969">
    <property type="entry name" value="YVTN repeat-like/Quinoprotein amine dehydrogenase"/>
    <property type="match status" value="1"/>
</dbReference>
<dbReference type="InterPro" id="IPR011047">
    <property type="entry name" value="Quinoprotein_ADH-like_sf"/>
</dbReference>
<dbReference type="InterPro" id="IPR042411">
    <property type="entry name" value="WDR27"/>
</dbReference>
<dbReference type="PROSITE" id="PS50294">
    <property type="entry name" value="WD_REPEATS_REGION"/>
    <property type="match status" value="3"/>
</dbReference>
<name>A0AAV4G2K1_9GAST</name>
<accession>A0AAV4G2K1</accession>